<feature type="compositionally biased region" description="Polar residues" evidence="3">
    <location>
        <begin position="1"/>
        <end position="13"/>
    </location>
</feature>
<dbReference type="PANTHER" id="PTHR46093">
    <property type="entry name" value="ACYL-COA-BINDING DOMAIN-CONTAINING PROTEIN 5"/>
    <property type="match status" value="1"/>
</dbReference>
<dbReference type="PANTHER" id="PTHR46093:SF3">
    <property type="entry name" value="ACYL-COA-BINDING DOMAIN-CONTAINING PROTEIN 4"/>
    <property type="match status" value="1"/>
</dbReference>
<reference evidence="4" key="2">
    <citation type="journal article" date="2022" name="Hortic Res">
        <title>The genome of Dioscorea zingiberensis sheds light on the biosynthesis, origin and evolution of the medicinally important diosgenin saponins.</title>
        <authorList>
            <person name="Li Y."/>
            <person name="Tan C."/>
            <person name="Li Z."/>
            <person name="Guo J."/>
            <person name="Li S."/>
            <person name="Chen X."/>
            <person name="Wang C."/>
            <person name="Dai X."/>
            <person name="Yang H."/>
            <person name="Song W."/>
            <person name="Hou L."/>
            <person name="Xu J."/>
            <person name="Tong Z."/>
            <person name="Xu A."/>
            <person name="Yuan X."/>
            <person name="Wang W."/>
            <person name="Yang Q."/>
            <person name="Chen L."/>
            <person name="Sun Z."/>
            <person name="Wang K."/>
            <person name="Pan B."/>
            <person name="Chen J."/>
            <person name="Bao Y."/>
            <person name="Liu F."/>
            <person name="Qi X."/>
            <person name="Gang D.R."/>
            <person name="Wen J."/>
            <person name="Li J."/>
        </authorList>
    </citation>
    <scope>NUCLEOTIDE SEQUENCE</scope>
    <source>
        <strain evidence="4">Dzin_1.0</strain>
    </source>
</reference>
<dbReference type="InterPro" id="IPR015915">
    <property type="entry name" value="Kelch-typ_b-propeller"/>
</dbReference>
<accession>A0A9D5CFF2</accession>
<dbReference type="SUPFAM" id="SSF117281">
    <property type="entry name" value="Kelch motif"/>
    <property type="match status" value="1"/>
</dbReference>
<evidence type="ECO:0000313" key="5">
    <source>
        <dbReference type="Proteomes" id="UP001085076"/>
    </source>
</evidence>
<dbReference type="OrthoDB" id="10251809at2759"/>
<gene>
    <name evidence="4" type="ORF">J5N97_020210</name>
</gene>
<organism evidence="4 5">
    <name type="scientific">Dioscorea zingiberensis</name>
    <dbReference type="NCBI Taxonomy" id="325984"/>
    <lineage>
        <taxon>Eukaryota</taxon>
        <taxon>Viridiplantae</taxon>
        <taxon>Streptophyta</taxon>
        <taxon>Embryophyta</taxon>
        <taxon>Tracheophyta</taxon>
        <taxon>Spermatophyta</taxon>
        <taxon>Magnoliopsida</taxon>
        <taxon>Liliopsida</taxon>
        <taxon>Dioscoreales</taxon>
        <taxon>Dioscoreaceae</taxon>
        <taxon>Dioscorea</taxon>
    </lineage>
</organism>
<dbReference type="AlphaFoldDB" id="A0A9D5CFF2"/>
<keyword evidence="2" id="KW-0677">Repeat</keyword>
<name>A0A9D5CFF2_9LILI</name>
<sequence>MTWSSLHTTSQSPGPRDSHSAALVGHKMIIFGGTNGSRKVNDLHILDLKTKEWTKPNCKGIPPSPRESHTATVVGEDKLVIFGGSGEGEANYLNDIHILDLRSMTWTSPVVKDVQPVARDSHTAVAVGNKLLIYGGDCGDRYYDEVDVLDIETMTWLRIYIIGGVGDKQYFSDVWMLDMVKCTWTLLDIRGKKPRGRFSHTAVATGAEIVIYGGCGEDERPLDELLVLQLGSRQSDGPPNVSMCKIFGNCLNQDNGKAFRGTAELNKRIVYEYSALNQKSEEAELETRRCFSPGLSDVHGTVDGAFDSWILDDRQVNGCILRGVLFPPCAGLTVCKPQVHYESSPVGSPGIAFQQYPTPANAITIPVTSRQPSNFVVSECGHYLHQAHSIRVPKELPRPINDLLGVDLTLGGPGVGELYD</sequence>
<dbReference type="EMBL" id="JAGGNH010000005">
    <property type="protein sequence ID" value="KAJ0972251.1"/>
    <property type="molecule type" value="Genomic_DNA"/>
</dbReference>
<evidence type="ECO:0000313" key="4">
    <source>
        <dbReference type="EMBL" id="KAJ0972251.1"/>
    </source>
</evidence>
<feature type="region of interest" description="Disordered" evidence="3">
    <location>
        <begin position="1"/>
        <end position="20"/>
    </location>
</feature>
<reference evidence="4" key="1">
    <citation type="submission" date="2021-03" db="EMBL/GenBank/DDBJ databases">
        <authorList>
            <person name="Li Z."/>
            <person name="Yang C."/>
        </authorList>
    </citation>
    <scope>NUCLEOTIDE SEQUENCE</scope>
    <source>
        <strain evidence="4">Dzin_1.0</strain>
        <tissue evidence="4">Leaf</tissue>
    </source>
</reference>
<comment type="caution">
    <text evidence="4">The sequence shown here is derived from an EMBL/GenBank/DDBJ whole genome shotgun (WGS) entry which is preliminary data.</text>
</comment>
<keyword evidence="5" id="KW-1185">Reference proteome</keyword>
<proteinExistence type="predicted"/>
<dbReference type="Pfam" id="PF01344">
    <property type="entry name" value="Kelch_1"/>
    <property type="match status" value="1"/>
</dbReference>
<dbReference type="Gene3D" id="2.120.10.80">
    <property type="entry name" value="Kelch-type beta propeller"/>
    <property type="match status" value="2"/>
</dbReference>
<evidence type="ECO:0000256" key="3">
    <source>
        <dbReference type="SAM" id="MobiDB-lite"/>
    </source>
</evidence>
<keyword evidence="1" id="KW-0880">Kelch repeat</keyword>
<evidence type="ECO:0000256" key="2">
    <source>
        <dbReference type="ARBA" id="ARBA00022737"/>
    </source>
</evidence>
<dbReference type="Proteomes" id="UP001085076">
    <property type="component" value="Miscellaneous, Linkage group lg05"/>
</dbReference>
<protein>
    <submittedName>
        <fullName evidence="4">Uncharacterized protein</fullName>
    </submittedName>
</protein>
<dbReference type="Pfam" id="PF24681">
    <property type="entry name" value="Kelch_KLHDC2_KLHL20_DRC7"/>
    <property type="match status" value="2"/>
</dbReference>
<dbReference type="InterPro" id="IPR006652">
    <property type="entry name" value="Kelch_1"/>
</dbReference>
<evidence type="ECO:0000256" key="1">
    <source>
        <dbReference type="ARBA" id="ARBA00022441"/>
    </source>
</evidence>